<feature type="transmembrane region" description="Helical" evidence="6">
    <location>
        <begin position="291"/>
        <end position="314"/>
    </location>
</feature>
<reference evidence="8 9" key="1">
    <citation type="submission" date="2018-06" db="EMBL/GenBank/DDBJ databases">
        <authorList>
            <consortium name="Pathogen Informatics"/>
            <person name="Doyle S."/>
        </authorList>
    </citation>
    <scope>NUCLEOTIDE SEQUENCE [LARGE SCALE GENOMIC DNA]</scope>
    <source>
        <strain evidence="8 9">NCTC12157</strain>
    </source>
</reference>
<dbReference type="RefSeq" id="WP_034796063.1">
    <property type="nucleotide sequence ID" value="NZ_VXKG01000005.1"/>
</dbReference>
<evidence type="ECO:0000256" key="1">
    <source>
        <dbReference type="ARBA" id="ARBA00004141"/>
    </source>
</evidence>
<dbReference type="AlphaFoldDB" id="A0A377TEQ8"/>
<sequence>MTYRMRVASVYLLGFFVDLINMFIANVAYPDIGRHFAAPVSLLAWVSNGYILGLTLIIPLSRWLAQRIGAKRLFIISLLIFILGSCGAGLSNSMAQLIGWRVVQGLGGGLLIPLGQTLTYALYPSHQRAKLSSVIMLVGLMAPALSPAVGGMIVDSLSWRWVFFASLPLAFIALILAACWLKPETEKVAAGHFDGRGLVMLCGALTLILLGLTYLGDGQQMLFGGGLLLAGALLMTAYVLYSLRLPQPLLNLRLVQDPLLRISMIIYQFIPGLFTGVSLVAMLYLQDQLKMHAAQVGILMLPWSLASFIAISLTGKTFNKLGPRPLFIAGCLVQGMGIATLTQISGAADIGLQVTAFALMGFGSSLCSSTAQSTAFIQIEDRQLADASALWNINRQLSFCLGVTLLSLLLNLLLGYSGLSAEHAYQLCFLLAALSVFIPIALCCRIANRSLVNTLNQETS</sequence>
<keyword evidence="3 6" id="KW-0812">Transmembrane</keyword>
<evidence type="ECO:0000313" key="9">
    <source>
        <dbReference type="Proteomes" id="UP000254304"/>
    </source>
</evidence>
<feature type="transmembrane region" description="Helical" evidence="6">
    <location>
        <begin position="326"/>
        <end position="344"/>
    </location>
</feature>
<name>A0A377TEQ8_9GAMM</name>
<feature type="transmembrane region" description="Helical" evidence="6">
    <location>
        <begin position="159"/>
        <end position="181"/>
    </location>
</feature>
<feature type="domain" description="Major facilitator superfamily (MFS) profile" evidence="7">
    <location>
        <begin position="7"/>
        <end position="451"/>
    </location>
</feature>
<dbReference type="InterPro" id="IPR011701">
    <property type="entry name" value="MFS"/>
</dbReference>
<proteinExistence type="predicted"/>
<feature type="transmembrane region" description="Helical" evidence="6">
    <location>
        <begin position="7"/>
        <end position="29"/>
    </location>
</feature>
<feature type="transmembrane region" description="Helical" evidence="6">
    <location>
        <begin position="424"/>
        <end position="447"/>
    </location>
</feature>
<feature type="transmembrane region" description="Helical" evidence="6">
    <location>
        <begin position="350"/>
        <end position="377"/>
    </location>
</feature>
<dbReference type="PRINTS" id="PR01036">
    <property type="entry name" value="TCRTETB"/>
</dbReference>
<keyword evidence="2" id="KW-0813">Transport</keyword>
<feature type="transmembrane region" description="Helical" evidence="6">
    <location>
        <begin position="134"/>
        <end position="153"/>
    </location>
</feature>
<organism evidence="8 9">
    <name type="scientific">Ewingella americana</name>
    <dbReference type="NCBI Taxonomy" id="41202"/>
    <lineage>
        <taxon>Bacteria</taxon>
        <taxon>Pseudomonadati</taxon>
        <taxon>Pseudomonadota</taxon>
        <taxon>Gammaproteobacteria</taxon>
        <taxon>Enterobacterales</taxon>
        <taxon>Yersiniaceae</taxon>
        <taxon>Ewingella</taxon>
    </lineage>
</organism>
<protein>
    <submittedName>
        <fullName evidence="8">High-copy suppressor of rspA</fullName>
    </submittedName>
</protein>
<dbReference type="PANTHER" id="PTHR42718">
    <property type="entry name" value="MAJOR FACILITATOR SUPERFAMILY MULTIDRUG TRANSPORTER MFSC"/>
    <property type="match status" value="1"/>
</dbReference>
<feature type="transmembrane region" description="Helical" evidence="6">
    <location>
        <begin position="264"/>
        <end position="285"/>
    </location>
</feature>
<evidence type="ECO:0000256" key="3">
    <source>
        <dbReference type="ARBA" id="ARBA00022692"/>
    </source>
</evidence>
<feature type="transmembrane region" description="Helical" evidence="6">
    <location>
        <begin position="41"/>
        <end position="61"/>
    </location>
</feature>
<dbReference type="PANTHER" id="PTHR42718:SF9">
    <property type="entry name" value="MAJOR FACILITATOR SUPERFAMILY MULTIDRUG TRANSPORTER MFSC"/>
    <property type="match status" value="1"/>
</dbReference>
<evidence type="ECO:0000256" key="5">
    <source>
        <dbReference type="ARBA" id="ARBA00023136"/>
    </source>
</evidence>
<feature type="transmembrane region" description="Helical" evidence="6">
    <location>
        <begin position="193"/>
        <end position="215"/>
    </location>
</feature>
<dbReference type="InterPro" id="IPR036259">
    <property type="entry name" value="MFS_trans_sf"/>
</dbReference>
<evidence type="ECO:0000256" key="4">
    <source>
        <dbReference type="ARBA" id="ARBA00022989"/>
    </source>
</evidence>
<dbReference type="Proteomes" id="UP000254304">
    <property type="component" value="Unassembled WGS sequence"/>
</dbReference>
<dbReference type="GO" id="GO:0022857">
    <property type="term" value="F:transmembrane transporter activity"/>
    <property type="evidence" value="ECO:0007669"/>
    <property type="project" value="InterPro"/>
</dbReference>
<feature type="transmembrane region" description="Helical" evidence="6">
    <location>
        <begin position="73"/>
        <end position="90"/>
    </location>
</feature>
<dbReference type="PROSITE" id="PS50850">
    <property type="entry name" value="MFS"/>
    <property type="match status" value="1"/>
</dbReference>
<evidence type="ECO:0000256" key="6">
    <source>
        <dbReference type="SAM" id="Phobius"/>
    </source>
</evidence>
<dbReference type="InterPro" id="IPR020846">
    <property type="entry name" value="MFS_dom"/>
</dbReference>
<feature type="transmembrane region" description="Helical" evidence="6">
    <location>
        <begin position="397"/>
        <end position="418"/>
    </location>
</feature>
<evidence type="ECO:0000256" key="2">
    <source>
        <dbReference type="ARBA" id="ARBA00022448"/>
    </source>
</evidence>
<feature type="transmembrane region" description="Helical" evidence="6">
    <location>
        <begin position="102"/>
        <end position="122"/>
    </location>
</feature>
<accession>A0A377TEQ8</accession>
<dbReference type="Gene3D" id="1.20.1720.10">
    <property type="entry name" value="Multidrug resistance protein D"/>
    <property type="match status" value="1"/>
</dbReference>
<dbReference type="SUPFAM" id="SSF103473">
    <property type="entry name" value="MFS general substrate transporter"/>
    <property type="match status" value="1"/>
</dbReference>
<keyword evidence="4 6" id="KW-1133">Transmembrane helix</keyword>
<keyword evidence="5 6" id="KW-0472">Membrane</keyword>
<gene>
    <name evidence="8" type="primary">hsrA_3</name>
    <name evidence="8" type="ORF">NCTC12157_05060</name>
</gene>
<dbReference type="Pfam" id="PF07690">
    <property type="entry name" value="MFS_1"/>
    <property type="match status" value="1"/>
</dbReference>
<feature type="transmembrane region" description="Helical" evidence="6">
    <location>
        <begin position="221"/>
        <end position="243"/>
    </location>
</feature>
<dbReference type="EMBL" id="UGGO01000002">
    <property type="protein sequence ID" value="STS10461.1"/>
    <property type="molecule type" value="Genomic_DNA"/>
</dbReference>
<evidence type="ECO:0000259" key="7">
    <source>
        <dbReference type="PROSITE" id="PS50850"/>
    </source>
</evidence>
<dbReference type="Gene3D" id="1.20.1250.20">
    <property type="entry name" value="MFS general substrate transporter like domains"/>
    <property type="match status" value="1"/>
</dbReference>
<dbReference type="GeneID" id="78382263"/>
<comment type="subcellular location">
    <subcellularLocation>
        <location evidence="1">Membrane</location>
        <topology evidence="1">Multi-pass membrane protein</topology>
    </subcellularLocation>
</comment>
<dbReference type="GO" id="GO:0016020">
    <property type="term" value="C:membrane"/>
    <property type="evidence" value="ECO:0007669"/>
    <property type="project" value="UniProtKB-SubCell"/>
</dbReference>
<evidence type="ECO:0000313" key="8">
    <source>
        <dbReference type="EMBL" id="STS10461.1"/>
    </source>
</evidence>